<dbReference type="EnsemblMetazoa" id="Aqu2.1.29238_001">
    <property type="protein sequence ID" value="Aqu2.1.29238_001"/>
    <property type="gene ID" value="Aqu2.1.29238"/>
</dbReference>
<evidence type="ECO:0000256" key="1">
    <source>
        <dbReference type="ARBA" id="ARBA00004167"/>
    </source>
</evidence>
<keyword evidence="4" id="KW-0418">Kinase</keyword>
<comment type="subcellular location">
    <subcellularLocation>
        <location evidence="1">Membrane</location>
        <topology evidence="1">Single-pass membrane protein</topology>
    </subcellularLocation>
</comment>
<evidence type="ECO:0008006" key="18">
    <source>
        <dbReference type="Google" id="ProtNLM"/>
    </source>
</evidence>
<evidence type="ECO:0000256" key="4">
    <source>
        <dbReference type="ARBA" id="ARBA00022777"/>
    </source>
</evidence>
<feature type="domain" description="RRM" evidence="15">
    <location>
        <begin position="4"/>
        <end position="83"/>
    </location>
</feature>
<comment type="caution">
    <text evidence="10">Lacks conserved residue(s) required for the propagation of feature annotation.</text>
</comment>
<dbReference type="Pfam" id="PF00076">
    <property type="entry name" value="RRM_1"/>
    <property type="match status" value="1"/>
</dbReference>
<evidence type="ECO:0000256" key="7">
    <source>
        <dbReference type="ARBA" id="ARBA00023157"/>
    </source>
</evidence>
<keyword evidence="5 11" id="KW-0067">ATP-binding</keyword>
<sequence length="822" mass="90846">MAICTIQVTNICPKATVRQMKELFSYLGDIDELRLFPEDENKPEIPSKVCFVTYKERESVETALHLSNTVFIDRALVVAQSRFEIIPEEPVAMSLAAPAVAVAFIDKSLLIGSGVNSGPLLPTPQTSLLGTPQMVFIEFINSAVFLDKAFFGAGNGSILLDEVVCSGSDTILQCMHRGFGSHDCGHHEDVSVQCSESVTIEDSVDNVTVCDTELDDQLWSVMSTNGSCEPYIKRDSKVGICDDFYIPGTDYVYIPNRRLEGSQNLLRQFTEQLNEFIPSIPIRCRDTAIRVMCTHYYLPCGFNGTLHVPLPLCPDVCRYMSETLCPDIWSITASFLASDQISPGYKNDEGIKLPSCNNTDKLIVFLNLTNDCCSNGGVLLPQPTIADFTTTSSIILSTTHHSASTMYNTTPELTVIPTASSLILTTVIIPLAVTIPLVLLVIFVAVLLIVCLVKRAAKMKEKKTDLALHVIPSKPLLPSDSSRENIYNPSKPIDISSKYMKQLSDYIISGSFIEIQETVGQGEFGIVYRGVMTSNTQMPKAVAVKTLKGFYKESDIDSLLDECIIMMSFDNLNVLPLIGVCLDLGPAPYIIMPFMSRGSLLSYLKKERPNLTVADTSEEDIILNVRKQLLSICLQVANGMSYLALQKFIHRDLAARNCMIDNNGVIKVADFGLSEDIYACNYFRQLKGSDNNSGSSTVKLPVKWMALESLHDGLFSEKSDVWSYGVLCWEVFSLGKVPYPGLDPIGVVELLDTGGRLQCPYNGACSQEIYSLMMLCWSESPIDRPVFSDLVSSINNLIEPLAGYIDFTQINNNCIKKENNYY</sequence>
<dbReference type="CDD" id="cd00192">
    <property type="entry name" value="PTKc"/>
    <property type="match status" value="1"/>
</dbReference>
<evidence type="ECO:0000256" key="12">
    <source>
        <dbReference type="SAM" id="Phobius"/>
    </source>
</evidence>
<dbReference type="InterPro" id="IPR000504">
    <property type="entry name" value="RRM_dom"/>
</dbReference>
<dbReference type="PROSITE" id="PS50011">
    <property type="entry name" value="PROTEIN_KINASE_DOM"/>
    <property type="match status" value="1"/>
</dbReference>
<dbReference type="InterPro" id="IPR036772">
    <property type="entry name" value="SRCR-like_dom_sf"/>
</dbReference>
<dbReference type="InterPro" id="IPR008266">
    <property type="entry name" value="Tyr_kinase_AS"/>
</dbReference>
<protein>
    <recommendedName>
        <fullName evidence="18">Protein kinase domain-containing protein</fullName>
    </recommendedName>
</protein>
<keyword evidence="3 11" id="KW-0547">Nucleotide-binding</keyword>
<dbReference type="Gene3D" id="1.10.2000.10">
    <property type="entry name" value="Frizzled cysteine-rich domain"/>
    <property type="match status" value="1"/>
</dbReference>
<dbReference type="PROSITE" id="PS00107">
    <property type="entry name" value="PROTEIN_KINASE_ATP"/>
    <property type="match status" value="1"/>
</dbReference>
<dbReference type="InterPro" id="IPR050122">
    <property type="entry name" value="RTK"/>
</dbReference>
<evidence type="ECO:0000256" key="11">
    <source>
        <dbReference type="PROSITE-ProRule" id="PRU10141"/>
    </source>
</evidence>
<evidence type="ECO:0000256" key="9">
    <source>
        <dbReference type="PROSITE-ProRule" id="PRU00176"/>
    </source>
</evidence>
<dbReference type="SUPFAM" id="SSF56112">
    <property type="entry name" value="Protein kinase-like (PK-like)"/>
    <property type="match status" value="1"/>
</dbReference>
<evidence type="ECO:0000256" key="6">
    <source>
        <dbReference type="ARBA" id="ARBA00023137"/>
    </source>
</evidence>
<keyword evidence="6" id="KW-0829">Tyrosine-protein kinase</keyword>
<dbReference type="SUPFAM" id="SSF56487">
    <property type="entry name" value="SRCR-like"/>
    <property type="match status" value="1"/>
</dbReference>
<feature type="domain" description="Protein kinase" evidence="13">
    <location>
        <begin position="513"/>
        <end position="798"/>
    </location>
</feature>
<dbReference type="GO" id="GO:0004714">
    <property type="term" value="F:transmembrane receptor protein tyrosine kinase activity"/>
    <property type="evidence" value="ECO:0007669"/>
    <property type="project" value="UniProtKB-EC"/>
</dbReference>
<comment type="catalytic activity">
    <reaction evidence="8">
        <text>L-tyrosyl-[protein] + ATP = O-phospho-L-tyrosyl-[protein] + ADP + H(+)</text>
        <dbReference type="Rhea" id="RHEA:10596"/>
        <dbReference type="Rhea" id="RHEA-COMP:10136"/>
        <dbReference type="Rhea" id="RHEA-COMP:20101"/>
        <dbReference type="ChEBI" id="CHEBI:15378"/>
        <dbReference type="ChEBI" id="CHEBI:30616"/>
        <dbReference type="ChEBI" id="CHEBI:46858"/>
        <dbReference type="ChEBI" id="CHEBI:61978"/>
        <dbReference type="ChEBI" id="CHEBI:456216"/>
        <dbReference type="EC" id="2.7.10.1"/>
    </reaction>
</comment>
<dbReference type="Gene3D" id="3.30.70.330">
    <property type="match status" value="1"/>
</dbReference>
<dbReference type="OrthoDB" id="10261027at2759"/>
<dbReference type="InterPro" id="IPR001245">
    <property type="entry name" value="Ser-Thr/Tyr_kinase_cat_dom"/>
</dbReference>
<keyword evidence="2" id="KW-0808">Transferase</keyword>
<dbReference type="SMART" id="SM00202">
    <property type="entry name" value="SR"/>
    <property type="match status" value="1"/>
</dbReference>
<dbReference type="PANTHER" id="PTHR24416">
    <property type="entry name" value="TYROSINE-PROTEIN KINASE RECEPTOR"/>
    <property type="match status" value="1"/>
</dbReference>
<evidence type="ECO:0000256" key="10">
    <source>
        <dbReference type="PROSITE-ProRule" id="PRU00196"/>
    </source>
</evidence>
<keyword evidence="12" id="KW-0812">Transmembrane</keyword>
<proteinExistence type="predicted"/>
<dbReference type="GO" id="GO:0003723">
    <property type="term" value="F:RNA binding"/>
    <property type="evidence" value="ECO:0007669"/>
    <property type="project" value="UniProtKB-UniRule"/>
</dbReference>
<dbReference type="InterPro" id="IPR036790">
    <property type="entry name" value="Frizzled_dom_sf"/>
</dbReference>
<name>A0A1X7UN99_AMPQE</name>
<dbReference type="InterPro" id="IPR020067">
    <property type="entry name" value="Frizzled_dom"/>
</dbReference>
<feature type="domain" description="FZ" evidence="14">
    <location>
        <begin position="223"/>
        <end position="376"/>
    </location>
</feature>
<dbReference type="PROSITE" id="PS50287">
    <property type="entry name" value="SRCR_2"/>
    <property type="match status" value="1"/>
</dbReference>
<evidence type="ECO:0000256" key="3">
    <source>
        <dbReference type="ARBA" id="ARBA00022741"/>
    </source>
</evidence>
<dbReference type="GO" id="GO:0043235">
    <property type="term" value="C:receptor complex"/>
    <property type="evidence" value="ECO:0007669"/>
    <property type="project" value="TreeGrafter"/>
</dbReference>
<dbReference type="AlphaFoldDB" id="A0A1X7UN99"/>
<dbReference type="SUPFAM" id="SSF54928">
    <property type="entry name" value="RNA-binding domain, RBD"/>
    <property type="match status" value="1"/>
</dbReference>
<dbReference type="GO" id="GO:0005886">
    <property type="term" value="C:plasma membrane"/>
    <property type="evidence" value="ECO:0007669"/>
    <property type="project" value="TreeGrafter"/>
</dbReference>
<dbReference type="PROSITE" id="PS50102">
    <property type="entry name" value="RRM"/>
    <property type="match status" value="1"/>
</dbReference>
<dbReference type="InterPro" id="IPR012677">
    <property type="entry name" value="Nucleotide-bd_a/b_plait_sf"/>
</dbReference>
<dbReference type="PANTHER" id="PTHR24416:SF564">
    <property type="entry name" value="MACROPHAGE-STIMULATING PROTEIN RECEPTOR"/>
    <property type="match status" value="1"/>
</dbReference>
<feature type="domain" description="SRCR" evidence="16">
    <location>
        <begin position="149"/>
        <end position="195"/>
    </location>
</feature>
<reference evidence="17" key="1">
    <citation type="submission" date="2017-05" db="UniProtKB">
        <authorList>
            <consortium name="EnsemblMetazoa"/>
        </authorList>
    </citation>
    <scope>IDENTIFICATION</scope>
</reference>
<dbReference type="CDD" id="cd12259">
    <property type="entry name" value="RRM_SRSF11_SREK1"/>
    <property type="match status" value="1"/>
</dbReference>
<dbReference type="GO" id="GO:0005524">
    <property type="term" value="F:ATP binding"/>
    <property type="evidence" value="ECO:0007669"/>
    <property type="project" value="UniProtKB-UniRule"/>
</dbReference>
<dbReference type="InterPro" id="IPR035979">
    <property type="entry name" value="RBD_domain_sf"/>
</dbReference>
<evidence type="ECO:0000259" key="13">
    <source>
        <dbReference type="PROSITE" id="PS50011"/>
    </source>
</evidence>
<dbReference type="Gene3D" id="1.10.510.10">
    <property type="entry name" value="Transferase(Phosphotransferase) domain 1"/>
    <property type="match status" value="1"/>
</dbReference>
<dbReference type="SMART" id="SM00219">
    <property type="entry name" value="TyrKc"/>
    <property type="match status" value="1"/>
</dbReference>
<dbReference type="InParanoid" id="A0A1X7UN99"/>
<keyword evidence="7" id="KW-1015">Disulfide bond</keyword>
<dbReference type="GO" id="GO:0007169">
    <property type="term" value="P:cell surface receptor protein tyrosine kinase signaling pathway"/>
    <property type="evidence" value="ECO:0007669"/>
    <property type="project" value="TreeGrafter"/>
</dbReference>
<accession>A0A1X7UN99</accession>
<evidence type="ECO:0000256" key="8">
    <source>
        <dbReference type="ARBA" id="ARBA00051243"/>
    </source>
</evidence>
<evidence type="ECO:0000313" key="17">
    <source>
        <dbReference type="EnsemblMetazoa" id="Aqu2.1.29238_001"/>
    </source>
</evidence>
<feature type="transmembrane region" description="Helical" evidence="12">
    <location>
        <begin position="427"/>
        <end position="453"/>
    </location>
</feature>
<dbReference type="SMART" id="SM00360">
    <property type="entry name" value="RRM"/>
    <property type="match status" value="1"/>
</dbReference>
<dbReference type="STRING" id="400682.A0A1X7UN99"/>
<dbReference type="FunFam" id="1.10.510.10:FF:000554">
    <property type="entry name" value="Predicted protein"/>
    <property type="match status" value="1"/>
</dbReference>
<evidence type="ECO:0000259" key="15">
    <source>
        <dbReference type="PROSITE" id="PS50102"/>
    </source>
</evidence>
<evidence type="ECO:0000259" key="14">
    <source>
        <dbReference type="PROSITE" id="PS50038"/>
    </source>
</evidence>
<dbReference type="Pfam" id="PF00530">
    <property type="entry name" value="SRCR"/>
    <property type="match status" value="1"/>
</dbReference>
<dbReference type="PROSITE" id="PS00109">
    <property type="entry name" value="PROTEIN_KINASE_TYR"/>
    <property type="match status" value="1"/>
</dbReference>
<dbReference type="InterPro" id="IPR000719">
    <property type="entry name" value="Prot_kinase_dom"/>
</dbReference>
<dbReference type="Gene3D" id="3.30.200.20">
    <property type="entry name" value="Phosphorylase Kinase, domain 1"/>
    <property type="match status" value="1"/>
</dbReference>
<dbReference type="Pfam" id="PF07714">
    <property type="entry name" value="PK_Tyr_Ser-Thr"/>
    <property type="match status" value="1"/>
</dbReference>
<keyword evidence="9" id="KW-0694">RNA-binding</keyword>
<dbReference type="InterPro" id="IPR017441">
    <property type="entry name" value="Protein_kinase_ATP_BS"/>
</dbReference>
<dbReference type="Gene3D" id="3.10.250.10">
    <property type="entry name" value="SRCR-like domain"/>
    <property type="match status" value="1"/>
</dbReference>
<feature type="binding site" evidence="11">
    <location>
        <position position="545"/>
    </location>
    <ligand>
        <name>ATP</name>
        <dbReference type="ChEBI" id="CHEBI:30616"/>
    </ligand>
</feature>
<dbReference type="InterPro" id="IPR001190">
    <property type="entry name" value="SRCR"/>
</dbReference>
<dbReference type="PROSITE" id="PS50038">
    <property type="entry name" value="FZ"/>
    <property type="match status" value="1"/>
</dbReference>
<evidence type="ECO:0000259" key="16">
    <source>
        <dbReference type="PROSITE" id="PS50287"/>
    </source>
</evidence>
<keyword evidence="12" id="KW-0472">Membrane</keyword>
<dbReference type="GO" id="GO:0016477">
    <property type="term" value="P:cell migration"/>
    <property type="evidence" value="ECO:0007669"/>
    <property type="project" value="TreeGrafter"/>
</dbReference>
<dbReference type="InterPro" id="IPR011009">
    <property type="entry name" value="Kinase-like_dom_sf"/>
</dbReference>
<dbReference type="PRINTS" id="PR00109">
    <property type="entry name" value="TYRKINASE"/>
</dbReference>
<evidence type="ECO:0000256" key="5">
    <source>
        <dbReference type="ARBA" id="ARBA00022840"/>
    </source>
</evidence>
<dbReference type="InterPro" id="IPR020635">
    <property type="entry name" value="Tyr_kinase_cat_dom"/>
</dbReference>
<organism evidence="17">
    <name type="scientific">Amphimedon queenslandica</name>
    <name type="common">Sponge</name>
    <dbReference type="NCBI Taxonomy" id="400682"/>
    <lineage>
        <taxon>Eukaryota</taxon>
        <taxon>Metazoa</taxon>
        <taxon>Porifera</taxon>
        <taxon>Demospongiae</taxon>
        <taxon>Heteroscleromorpha</taxon>
        <taxon>Haplosclerida</taxon>
        <taxon>Niphatidae</taxon>
        <taxon>Amphimedon</taxon>
    </lineage>
</organism>
<keyword evidence="12" id="KW-1133">Transmembrane helix</keyword>
<evidence type="ECO:0000256" key="2">
    <source>
        <dbReference type="ARBA" id="ARBA00022679"/>
    </source>
</evidence>